<organism evidence="6 7">
    <name type="scientific">Cohnella boryungensis</name>
    <dbReference type="NCBI Taxonomy" id="768479"/>
    <lineage>
        <taxon>Bacteria</taxon>
        <taxon>Bacillati</taxon>
        <taxon>Bacillota</taxon>
        <taxon>Bacilli</taxon>
        <taxon>Bacillales</taxon>
        <taxon>Paenibacillaceae</taxon>
        <taxon>Cohnella</taxon>
    </lineage>
</organism>
<proteinExistence type="predicted"/>
<accession>A0ABV8SDT5</accession>
<evidence type="ECO:0000256" key="3">
    <source>
        <dbReference type="ARBA" id="ARBA00022630"/>
    </source>
</evidence>
<name>A0ABV8SDT5_9BACL</name>
<evidence type="ECO:0000256" key="4">
    <source>
        <dbReference type="ARBA" id="ARBA00023002"/>
    </source>
</evidence>
<dbReference type="PANTHER" id="PTHR48105">
    <property type="entry name" value="THIOREDOXIN REDUCTASE 1-RELATED-RELATED"/>
    <property type="match status" value="1"/>
</dbReference>
<reference evidence="7" key="1">
    <citation type="journal article" date="2019" name="Int. J. Syst. Evol. Microbiol.">
        <title>The Global Catalogue of Microorganisms (GCM) 10K type strain sequencing project: providing services to taxonomists for standard genome sequencing and annotation.</title>
        <authorList>
            <consortium name="The Broad Institute Genomics Platform"/>
            <consortium name="The Broad Institute Genome Sequencing Center for Infectious Disease"/>
            <person name="Wu L."/>
            <person name="Ma J."/>
        </authorList>
    </citation>
    <scope>NUCLEOTIDE SEQUENCE [LARGE SCALE GENOMIC DNA]</scope>
    <source>
        <strain evidence="7">CGMCC 4.1641</strain>
    </source>
</reference>
<evidence type="ECO:0000313" key="7">
    <source>
        <dbReference type="Proteomes" id="UP001595755"/>
    </source>
</evidence>
<gene>
    <name evidence="6" type="ORF">ACFO1S_13885</name>
</gene>
<dbReference type="EMBL" id="JBHSED010000025">
    <property type="protein sequence ID" value="MFC4304514.1"/>
    <property type="molecule type" value="Genomic_DNA"/>
</dbReference>
<dbReference type="InterPro" id="IPR036188">
    <property type="entry name" value="FAD/NAD-bd_sf"/>
</dbReference>
<dbReference type="Gene3D" id="3.50.50.60">
    <property type="entry name" value="FAD/NAD(P)-binding domain"/>
    <property type="match status" value="2"/>
</dbReference>
<evidence type="ECO:0000256" key="1">
    <source>
        <dbReference type="ARBA" id="ARBA00001974"/>
    </source>
</evidence>
<feature type="domain" description="FAD/NAD(P)-binding" evidence="5">
    <location>
        <begin position="3"/>
        <end position="282"/>
    </location>
</feature>
<dbReference type="PRINTS" id="PR00368">
    <property type="entry name" value="FADPNR"/>
</dbReference>
<keyword evidence="3" id="KW-0285">Flavoprotein</keyword>
<keyword evidence="4" id="KW-0560">Oxidoreductase</keyword>
<comment type="subunit">
    <text evidence="2">Homodimer.</text>
</comment>
<dbReference type="InterPro" id="IPR023753">
    <property type="entry name" value="FAD/NAD-binding_dom"/>
</dbReference>
<comment type="cofactor">
    <cofactor evidence="1">
        <name>FAD</name>
        <dbReference type="ChEBI" id="CHEBI:57692"/>
    </cofactor>
</comment>
<comment type="caution">
    <text evidence="6">The sequence shown here is derived from an EMBL/GenBank/DDBJ whole genome shotgun (WGS) entry which is preliminary data.</text>
</comment>
<dbReference type="SUPFAM" id="SSF51905">
    <property type="entry name" value="FAD/NAD(P)-binding domain"/>
    <property type="match status" value="1"/>
</dbReference>
<keyword evidence="7" id="KW-1185">Reference proteome</keyword>
<evidence type="ECO:0000313" key="6">
    <source>
        <dbReference type="EMBL" id="MFC4304514.1"/>
    </source>
</evidence>
<evidence type="ECO:0000259" key="5">
    <source>
        <dbReference type="Pfam" id="PF07992"/>
    </source>
</evidence>
<evidence type="ECO:0000256" key="2">
    <source>
        <dbReference type="ARBA" id="ARBA00011738"/>
    </source>
</evidence>
<dbReference type="Proteomes" id="UP001595755">
    <property type="component" value="Unassembled WGS sequence"/>
</dbReference>
<dbReference type="PRINTS" id="PR00469">
    <property type="entry name" value="PNDRDTASEII"/>
</dbReference>
<sequence length="300" mass="32861">MIYDCAIIGGGPAGLNAALVLGRARRSVALLDSNRPRNAVTHASHGFITRDGVTPAEFRRIATEEVQRYPSVDYRQTEIVAVNRSEAGFELLDSDNLRIQARRLILATGVKEIFPEIEGFHSFYGKSLFNCPYCDGWELRDQPLVVISETPAVYHMIKALYNWSKDLVICTNGKQTLSEEQKTHLKSKGITVEERPIAALVGQNGQLEYVRLADGTEIPRTGGFATPTLVQSVAFSDELGCERLEIGGIKTDEWGRTSVPGLYSAGDASYVMPSQLIYAAADGSRAAVGVNMDLTEEQFA</sequence>
<dbReference type="InterPro" id="IPR050097">
    <property type="entry name" value="Ferredoxin-NADP_redctase_2"/>
</dbReference>
<protein>
    <submittedName>
        <fullName evidence="6">NAD(P)/FAD-dependent oxidoreductase</fullName>
    </submittedName>
</protein>
<dbReference type="Pfam" id="PF07992">
    <property type="entry name" value="Pyr_redox_2"/>
    <property type="match status" value="1"/>
</dbReference>
<dbReference type="RefSeq" id="WP_204605989.1">
    <property type="nucleotide sequence ID" value="NZ_JBHSED010000025.1"/>
</dbReference>